<evidence type="ECO:0000313" key="1">
    <source>
        <dbReference type="EMBL" id="GAA4312250.1"/>
    </source>
</evidence>
<keyword evidence="2" id="KW-1185">Reference proteome</keyword>
<name>A0ABP8FWJ3_9BACT</name>
<accession>A0ABP8FWJ3</accession>
<dbReference type="EMBL" id="BAABGX010000003">
    <property type="protein sequence ID" value="GAA4312250.1"/>
    <property type="molecule type" value="Genomic_DNA"/>
</dbReference>
<evidence type="ECO:0000313" key="2">
    <source>
        <dbReference type="Proteomes" id="UP001501844"/>
    </source>
</evidence>
<proteinExistence type="predicted"/>
<dbReference type="Proteomes" id="UP001501844">
    <property type="component" value="Unassembled WGS sequence"/>
</dbReference>
<evidence type="ECO:0008006" key="3">
    <source>
        <dbReference type="Google" id="ProtNLM"/>
    </source>
</evidence>
<reference evidence="2" key="1">
    <citation type="journal article" date="2019" name="Int. J. Syst. Evol. Microbiol.">
        <title>The Global Catalogue of Microorganisms (GCM) 10K type strain sequencing project: providing services to taxonomists for standard genome sequencing and annotation.</title>
        <authorList>
            <consortium name="The Broad Institute Genomics Platform"/>
            <consortium name="The Broad Institute Genome Sequencing Center for Infectious Disease"/>
            <person name="Wu L."/>
            <person name="Ma J."/>
        </authorList>
    </citation>
    <scope>NUCLEOTIDE SEQUENCE [LARGE SCALE GENOMIC DNA]</scope>
    <source>
        <strain evidence="2">JCM 17917</strain>
    </source>
</reference>
<comment type="caution">
    <text evidence="1">The sequence shown here is derived from an EMBL/GenBank/DDBJ whole genome shotgun (WGS) entry which is preliminary data.</text>
</comment>
<organism evidence="1 2">
    <name type="scientific">Nibribacter koreensis</name>
    <dbReference type="NCBI Taxonomy" id="1084519"/>
    <lineage>
        <taxon>Bacteria</taxon>
        <taxon>Pseudomonadati</taxon>
        <taxon>Bacteroidota</taxon>
        <taxon>Cytophagia</taxon>
        <taxon>Cytophagales</taxon>
        <taxon>Hymenobacteraceae</taxon>
        <taxon>Nibribacter</taxon>
    </lineage>
</organism>
<sequence>MNKKYLIALLLPFLLAFDGPKLKKIAITKNVSLAIPETFAVMPDDGIAREYPSARKPLGVFTSPDGQIDISVNQRPSTFPEGDVKMMQSFYKASIQRMFSEVKFIKEESQKINGRDFLVFEFVSTVKDERKTQQLAPVRKYTIIQYTFLKDQMLIFSFNAPAQLQPQWQETAKAVMASAQVK</sequence>
<protein>
    <recommendedName>
        <fullName evidence="3">DUF1795 domain-containing protein</fullName>
    </recommendedName>
</protein>
<gene>
    <name evidence="1" type="ORF">GCM10023183_31230</name>
</gene>
<dbReference type="RefSeq" id="WP_345168199.1">
    <property type="nucleotide sequence ID" value="NZ_BAABGX010000003.1"/>
</dbReference>